<protein>
    <submittedName>
        <fullName evidence="1">Uncharacterized protein</fullName>
    </submittedName>
</protein>
<organism evidence="1 2">
    <name type="scientific">Nephila pilipes</name>
    <name type="common">Giant wood spider</name>
    <name type="synonym">Nephila maculata</name>
    <dbReference type="NCBI Taxonomy" id="299642"/>
    <lineage>
        <taxon>Eukaryota</taxon>
        <taxon>Metazoa</taxon>
        <taxon>Ecdysozoa</taxon>
        <taxon>Arthropoda</taxon>
        <taxon>Chelicerata</taxon>
        <taxon>Arachnida</taxon>
        <taxon>Araneae</taxon>
        <taxon>Araneomorphae</taxon>
        <taxon>Entelegynae</taxon>
        <taxon>Araneoidea</taxon>
        <taxon>Nephilidae</taxon>
        <taxon>Nephila</taxon>
    </lineage>
</organism>
<dbReference type="Proteomes" id="UP000887013">
    <property type="component" value="Unassembled WGS sequence"/>
</dbReference>
<comment type="caution">
    <text evidence="1">The sequence shown here is derived from an EMBL/GenBank/DDBJ whole genome shotgun (WGS) entry which is preliminary data.</text>
</comment>
<reference evidence="1" key="1">
    <citation type="submission" date="2020-08" db="EMBL/GenBank/DDBJ databases">
        <title>Multicomponent nature underlies the extraordinary mechanical properties of spider dragline silk.</title>
        <authorList>
            <person name="Kono N."/>
            <person name="Nakamura H."/>
            <person name="Mori M."/>
            <person name="Yoshida Y."/>
            <person name="Ohtoshi R."/>
            <person name="Malay A.D."/>
            <person name="Moran D.A.P."/>
            <person name="Tomita M."/>
            <person name="Numata K."/>
            <person name="Arakawa K."/>
        </authorList>
    </citation>
    <scope>NUCLEOTIDE SEQUENCE</scope>
</reference>
<dbReference type="EMBL" id="BMAW01024083">
    <property type="protein sequence ID" value="GFT86378.1"/>
    <property type="molecule type" value="Genomic_DNA"/>
</dbReference>
<proteinExistence type="predicted"/>
<keyword evidence="2" id="KW-1185">Reference proteome</keyword>
<dbReference type="AlphaFoldDB" id="A0A8X6PUN0"/>
<evidence type="ECO:0000313" key="1">
    <source>
        <dbReference type="EMBL" id="GFT86378.1"/>
    </source>
</evidence>
<evidence type="ECO:0000313" key="2">
    <source>
        <dbReference type="Proteomes" id="UP000887013"/>
    </source>
</evidence>
<sequence>MNTDYGCTTLTKFQLRTDKRRKDDVLKHFIDHRHNTAIHQAVPICVVVYVESHLRCSTTRTCAGEQDKIQPCRGSSLTRSSNNSARCNNATQHHRYLCRTKYQIIARCSESKAAEIRCLLASESLGDQKPSELLRAMKRLAENHNIDDS</sequence>
<accession>A0A8X6PUN0</accession>
<name>A0A8X6PUN0_NEPPI</name>
<gene>
    <name evidence="1" type="ORF">NPIL_614001</name>
</gene>